<dbReference type="PANTHER" id="PTHR30469">
    <property type="entry name" value="MULTIDRUG RESISTANCE PROTEIN MDTA"/>
    <property type="match status" value="1"/>
</dbReference>
<comment type="caution">
    <text evidence="2">The sequence shown here is derived from an EMBL/GenBank/DDBJ whole genome shotgun (WGS) entry which is preliminary data.</text>
</comment>
<evidence type="ECO:0000313" key="2">
    <source>
        <dbReference type="EMBL" id="NER16845.1"/>
    </source>
</evidence>
<protein>
    <submittedName>
        <fullName evidence="2">HlyD family efflux transporter periplasmic adaptor subunit</fullName>
    </submittedName>
</protein>
<dbReference type="PROSITE" id="PS51257">
    <property type="entry name" value="PROKAR_LIPOPROTEIN"/>
    <property type="match status" value="1"/>
</dbReference>
<dbReference type="EMBL" id="JAABOQ010000002">
    <property type="protein sequence ID" value="NER16845.1"/>
    <property type="molecule type" value="Genomic_DNA"/>
</dbReference>
<name>A0A6M0CG73_9FLAO</name>
<sequence>MIYKSLFVSIIMVLLTSCGVKEDKVRPTIQTIHSSVYASVIVQPDSLYQVFSSVNGILESNLVEEGDTVIRHTPLVQIINSSSKLNSENARLAFNLAQKNYSGNTAILDGIKEEIQAARLKLKNDSINYYRQKNLWEQQIGSKAQFDAKKLEFELSAHSLKGLMNKYNRTKTQLQTQLEQASNDYKTSIIKKQDFTISSKINGTVYALIKNPGEIVNTQEPLAILGSTNQFIIEMLVDEVDIVTIKKGQEVVITIDAYAGETFTAYITKIYPNKDERNQTFKIEARFKSTPNTLYPGLSGEANIITAVKENALTIPREYLVNGNEVETEKGLVSVKVGLKNLDAVEILSGISEETLLYKPSKK</sequence>
<dbReference type="GO" id="GO:0015562">
    <property type="term" value="F:efflux transmembrane transporter activity"/>
    <property type="evidence" value="ECO:0007669"/>
    <property type="project" value="TreeGrafter"/>
</dbReference>
<evidence type="ECO:0000313" key="3">
    <source>
        <dbReference type="Proteomes" id="UP000474296"/>
    </source>
</evidence>
<reference evidence="2 3" key="1">
    <citation type="submission" date="2020-01" db="EMBL/GenBank/DDBJ databases">
        <title>Spongiivirga citrea KCTC 32990T.</title>
        <authorList>
            <person name="Wang G."/>
        </authorList>
    </citation>
    <scope>NUCLEOTIDE SEQUENCE [LARGE SCALE GENOMIC DNA]</scope>
    <source>
        <strain evidence="2 3">KCTC 32990</strain>
    </source>
</reference>
<dbReference type="RefSeq" id="WP_164030400.1">
    <property type="nucleotide sequence ID" value="NZ_JAABOQ010000002.1"/>
</dbReference>
<dbReference type="AlphaFoldDB" id="A0A6M0CG73"/>
<dbReference type="PANTHER" id="PTHR30469:SF33">
    <property type="entry name" value="SLR1207 PROTEIN"/>
    <property type="match status" value="1"/>
</dbReference>
<gene>
    <name evidence="2" type="ORF">GWK10_06465</name>
</gene>
<dbReference type="Gene3D" id="2.40.30.170">
    <property type="match status" value="1"/>
</dbReference>
<accession>A0A6M0CG73</accession>
<dbReference type="InterPro" id="IPR058792">
    <property type="entry name" value="Beta-barrel_RND_2"/>
</dbReference>
<proteinExistence type="predicted"/>
<organism evidence="2 3">
    <name type="scientific">Spongiivirga citrea</name>
    <dbReference type="NCBI Taxonomy" id="1481457"/>
    <lineage>
        <taxon>Bacteria</taxon>
        <taxon>Pseudomonadati</taxon>
        <taxon>Bacteroidota</taxon>
        <taxon>Flavobacteriia</taxon>
        <taxon>Flavobacteriales</taxon>
        <taxon>Flavobacteriaceae</taxon>
        <taxon>Spongiivirga</taxon>
    </lineage>
</organism>
<dbReference type="Pfam" id="PF25954">
    <property type="entry name" value="Beta-barrel_RND_2"/>
    <property type="match status" value="1"/>
</dbReference>
<keyword evidence="3" id="KW-1185">Reference proteome</keyword>
<dbReference type="GO" id="GO:1990281">
    <property type="term" value="C:efflux pump complex"/>
    <property type="evidence" value="ECO:0007669"/>
    <property type="project" value="TreeGrafter"/>
</dbReference>
<evidence type="ECO:0000259" key="1">
    <source>
        <dbReference type="Pfam" id="PF25954"/>
    </source>
</evidence>
<dbReference type="SUPFAM" id="SSF111369">
    <property type="entry name" value="HlyD-like secretion proteins"/>
    <property type="match status" value="1"/>
</dbReference>
<feature type="domain" description="CusB-like beta-barrel" evidence="1">
    <location>
        <begin position="234"/>
        <end position="304"/>
    </location>
</feature>
<dbReference type="Proteomes" id="UP000474296">
    <property type="component" value="Unassembled WGS sequence"/>
</dbReference>